<dbReference type="AlphaFoldDB" id="A0A1R2CZ05"/>
<dbReference type="EMBL" id="MPUH01000030">
    <property type="protein sequence ID" value="OMJ94213.1"/>
    <property type="molecule type" value="Genomic_DNA"/>
</dbReference>
<sequence>MSKKSCRKPRLQTKESRYETNISSIENSFLNETSFNSDVDIEIRQEIEKKFKKSSVNAKYVFPRKDLTESKRKNTPIKARTNIKPKLLMEKSLPVMHKMTKSTHDSTGLLSKLISMKKIHQATSSIRNLKDTKIKISKIGRNDPSITYHSRASSQNAHRSKSPVLLRKETSLDPPKRHHRTISNKKNYYENTIARPKSMIKKPGHIYTSSMESVIPSAIIKSVSYY</sequence>
<evidence type="ECO:0000313" key="3">
    <source>
        <dbReference type="Proteomes" id="UP000187209"/>
    </source>
</evidence>
<gene>
    <name evidence="2" type="ORF">SteCoe_2699</name>
</gene>
<evidence type="ECO:0000313" key="2">
    <source>
        <dbReference type="EMBL" id="OMJ94213.1"/>
    </source>
</evidence>
<feature type="compositionally biased region" description="Basic and acidic residues" evidence="1">
    <location>
        <begin position="166"/>
        <end position="175"/>
    </location>
</feature>
<proteinExistence type="predicted"/>
<dbReference type="Proteomes" id="UP000187209">
    <property type="component" value="Unassembled WGS sequence"/>
</dbReference>
<accession>A0A1R2CZ05</accession>
<organism evidence="2 3">
    <name type="scientific">Stentor coeruleus</name>
    <dbReference type="NCBI Taxonomy" id="5963"/>
    <lineage>
        <taxon>Eukaryota</taxon>
        <taxon>Sar</taxon>
        <taxon>Alveolata</taxon>
        <taxon>Ciliophora</taxon>
        <taxon>Postciliodesmatophora</taxon>
        <taxon>Heterotrichea</taxon>
        <taxon>Heterotrichida</taxon>
        <taxon>Stentoridae</taxon>
        <taxon>Stentor</taxon>
    </lineage>
</organism>
<name>A0A1R2CZ05_9CILI</name>
<dbReference type="OrthoDB" id="325294at2759"/>
<reference evidence="2 3" key="1">
    <citation type="submission" date="2016-11" db="EMBL/GenBank/DDBJ databases">
        <title>The macronuclear genome of Stentor coeruleus: a giant cell with tiny introns.</title>
        <authorList>
            <person name="Slabodnick M."/>
            <person name="Ruby J.G."/>
            <person name="Reiff S.B."/>
            <person name="Swart E.C."/>
            <person name="Gosai S."/>
            <person name="Prabakaran S."/>
            <person name="Witkowska E."/>
            <person name="Larue G.E."/>
            <person name="Fisher S."/>
            <person name="Freeman R.M."/>
            <person name="Gunawardena J."/>
            <person name="Chu W."/>
            <person name="Stover N.A."/>
            <person name="Gregory B.D."/>
            <person name="Nowacki M."/>
            <person name="Derisi J."/>
            <person name="Roy S.W."/>
            <person name="Marshall W.F."/>
            <person name="Sood P."/>
        </authorList>
    </citation>
    <scope>NUCLEOTIDE SEQUENCE [LARGE SCALE GENOMIC DNA]</scope>
    <source>
        <strain evidence="2">WM001</strain>
    </source>
</reference>
<protein>
    <submittedName>
        <fullName evidence="2">Uncharacterized protein</fullName>
    </submittedName>
</protein>
<evidence type="ECO:0000256" key="1">
    <source>
        <dbReference type="SAM" id="MobiDB-lite"/>
    </source>
</evidence>
<comment type="caution">
    <text evidence="2">The sequence shown here is derived from an EMBL/GenBank/DDBJ whole genome shotgun (WGS) entry which is preliminary data.</text>
</comment>
<keyword evidence="3" id="KW-1185">Reference proteome</keyword>
<feature type="compositionally biased region" description="Polar residues" evidence="1">
    <location>
        <begin position="144"/>
        <end position="157"/>
    </location>
</feature>
<feature type="region of interest" description="Disordered" evidence="1">
    <location>
        <begin position="143"/>
        <end position="183"/>
    </location>
</feature>